<reference evidence="1 2" key="1">
    <citation type="journal article" date="2016" name="Nat. Commun.">
        <title>Thousands of microbial genomes shed light on interconnected biogeochemical processes in an aquifer system.</title>
        <authorList>
            <person name="Anantharaman K."/>
            <person name="Brown C.T."/>
            <person name="Hug L.A."/>
            <person name="Sharon I."/>
            <person name="Castelle C.J."/>
            <person name="Probst A.J."/>
            <person name="Thomas B.C."/>
            <person name="Singh A."/>
            <person name="Wilkins M.J."/>
            <person name="Karaoz U."/>
            <person name="Brodie E.L."/>
            <person name="Williams K.H."/>
            <person name="Hubbard S.S."/>
            <person name="Banfield J.F."/>
        </authorList>
    </citation>
    <scope>NUCLEOTIDE SEQUENCE [LARGE SCALE GENOMIC DNA]</scope>
</reference>
<organism evidence="1 2">
    <name type="scientific">Candidatus Amesbacteria bacterium RIFCSPLOWO2_01_FULL_48_25</name>
    <dbReference type="NCBI Taxonomy" id="1797259"/>
    <lineage>
        <taxon>Bacteria</taxon>
        <taxon>Candidatus Amesiibacteriota</taxon>
    </lineage>
</organism>
<evidence type="ECO:0000313" key="1">
    <source>
        <dbReference type="EMBL" id="OGD03985.1"/>
    </source>
</evidence>
<dbReference type="EMBL" id="MEXN01000003">
    <property type="protein sequence ID" value="OGD03985.1"/>
    <property type="molecule type" value="Genomic_DNA"/>
</dbReference>
<evidence type="ECO:0000313" key="2">
    <source>
        <dbReference type="Proteomes" id="UP000177080"/>
    </source>
</evidence>
<accession>A0A1F4ZCW2</accession>
<sequence length="227" mass="25007">MAIHEAVPVIEKYRGIAAGGWKVARDSHYKEFTVFPESLKNRFNVSALFDPESVARLKEQVTDFLLQLGLKHEVEYFLAGREFPPHTTIMEANLPADLLPARDAKFSALGESLPDSPLVAALVGQKIVYNDLLVDGGGNVLLVARTIPSSVLAARSTLLQEYTQVGLQPLAMDNILHASIARPVKLPSSHTDHYRLRGLRTEIRTNPVGLKVGRLHVGSAWDLLNSR</sequence>
<gene>
    <name evidence="1" type="ORF">A2989_01135</name>
</gene>
<name>A0A1F4ZCW2_9BACT</name>
<proteinExistence type="predicted"/>
<comment type="caution">
    <text evidence="1">The sequence shown here is derived from an EMBL/GenBank/DDBJ whole genome shotgun (WGS) entry which is preliminary data.</text>
</comment>
<dbReference type="Proteomes" id="UP000177080">
    <property type="component" value="Unassembled WGS sequence"/>
</dbReference>
<protein>
    <submittedName>
        <fullName evidence="1">Uncharacterized protein</fullName>
    </submittedName>
</protein>
<dbReference type="AlphaFoldDB" id="A0A1F4ZCW2"/>